<evidence type="ECO:0000259" key="6">
    <source>
        <dbReference type="Pfam" id="PF14464"/>
    </source>
</evidence>
<reference evidence="7 8" key="1">
    <citation type="submission" date="2022-05" db="EMBL/GenBank/DDBJ databases">
        <authorList>
            <consortium name="Genoscope - CEA"/>
            <person name="William W."/>
        </authorList>
    </citation>
    <scope>NUCLEOTIDE SEQUENCE [LARGE SCALE GENOMIC DNA]</scope>
</reference>
<dbReference type="SUPFAM" id="SSF102712">
    <property type="entry name" value="JAB1/MPN domain"/>
    <property type="match status" value="1"/>
</dbReference>
<accession>A0ABN8RDZ7</accession>
<keyword evidence="3" id="KW-0378">Hydrolase</keyword>
<evidence type="ECO:0000256" key="5">
    <source>
        <dbReference type="ARBA" id="ARBA00023049"/>
    </source>
</evidence>
<evidence type="ECO:0000256" key="3">
    <source>
        <dbReference type="ARBA" id="ARBA00022801"/>
    </source>
</evidence>
<keyword evidence="2" id="KW-0479">Metal-binding</keyword>
<evidence type="ECO:0000256" key="1">
    <source>
        <dbReference type="ARBA" id="ARBA00022670"/>
    </source>
</evidence>
<dbReference type="Gene3D" id="3.40.140.10">
    <property type="entry name" value="Cytidine Deaminase, domain 2"/>
    <property type="match status" value="1"/>
</dbReference>
<proteinExistence type="predicted"/>
<protein>
    <recommendedName>
        <fullName evidence="6">JAB domain-containing protein</fullName>
    </recommendedName>
</protein>
<evidence type="ECO:0000256" key="2">
    <source>
        <dbReference type="ARBA" id="ARBA00022723"/>
    </source>
</evidence>
<keyword evidence="1" id="KW-0645">Protease</keyword>
<feature type="domain" description="JAB" evidence="6">
    <location>
        <begin position="17"/>
        <end position="125"/>
    </location>
</feature>
<keyword evidence="4" id="KW-0862">Zinc</keyword>
<organism evidence="7 8">
    <name type="scientific">Porites evermanni</name>
    <dbReference type="NCBI Taxonomy" id="104178"/>
    <lineage>
        <taxon>Eukaryota</taxon>
        <taxon>Metazoa</taxon>
        <taxon>Cnidaria</taxon>
        <taxon>Anthozoa</taxon>
        <taxon>Hexacorallia</taxon>
        <taxon>Scleractinia</taxon>
        <taxon>Fungiina</taxon>
        <taxon>Poritidae</taxon>
        <taxon>Porites</taxon>
    </lineage>
</organism>
<sequence>MYSRDRRFTVEIPASELKKIFSWVLKSPSEETGGDLFGVWSDGQDDLENKLCIYHVSGPGKLCRRTPFSFDQDVRYSKKIATYLSRQYGLDHVAVWHSHQSALDRPSAPDEEAIWNTMRSLAINRIALFIASSVGKRKDDDSSSFVINTFLFETHEKSNKCWPVLQGTFRILPEPSKKICFHSDEEKASLEGLAENLVTDKDINMIDITVSETSVIGSLERQL</sequence>
<evidence type="ECO:0000313" key="7">
    <source>
        <dbReference type="EMBL" id="CAH3177595.1"/>
    </source>
</evidence>
<keyword evidence="8" id="KW-1185">Reference proteome</keyword>
<comment type="caution">
    <text evidence="7">The sequence shown here is derived from an EMBL/GenBank/DDBJ whole genome shotgun (WGS) entry which is preliminary data.</text>
</comment>
<evidence type="ECO:0000256" key="4">
    <source>
        <dbReference type="ARBA" id="ARBA00022833"/>
    </source>
</evidence>
<dbReference type="Proteomes" id="UP001159427">
    <property type="component" value="Unassembled WGS sequence"/>
</dbReference>
<name>A0ABN8RDZ7_9CNID</name>
<gene>
    <name evidence="7" type="ORF">PEVE_00011317</name>
</gene>
<keyword evidence="5" id="KW-0482">Metalloprotease</keyword>
<dbReference type="InterPro" id="IPR028090">
    <property type="entry name" value="JAB_dom_prok"/>
</dbReference>
<dbReference type="EMBL" id="CALNXI010001814">
    <property type="protein sequence ID" value="CAH3177595.1"/>
    <property type="molecule type" value="Genomic_DNA"/>
</dbReference>
<evidence type="ECO:0000313" key="8">
    <source>
        <dbReference type="Proteomes" id="UP001159427"/>
    </source>
</evidence>
<dbReference type="Pfam" id="PF14464">
    <property type="entry name" value="Prok-JAB"/>
    <property type="match status" value="1"/>
</dbReference>